<dbReference type="SUPFAM" id="SSF56228">
    <property type="entry name" value="Aldehyde ferredoxin oxidoreductase, N-terminal domain"/>
    <property type="match status" value="1"/>
</dbReference>
<accession>X1JE63</accession>
<dbReference type="GO" id="GO:0051536">
    <property type="term" value="F:iron-sulfur cluster binding"/>
    <property type="evidence" value="ECO:0007669"/>
    <property type="project" value="InterPro"/>
</dbReference>
<dbReference type="InterPro" id="IPR051919">
    <property type="entry name" value="W-dependent_AOR"/>
</dbReference>
<sequence>MTSLGGYWGKILFVDLSNEETMIATFSEDFARKYLGGVGFAARIIHESVTKNTNPLGPGNVLVFAVGPYQATNLAGTGRCTAGAKSPLTGIWGEANGGGKIGPQLKRAGFDAVAITGRARRPVYLWICDGKAEIRDARDLWGLDTLETTERLIE</sequence>
<dbReference type="InterPro" id="IPR036503">
    <property type="entry name" value="Ald_Fedxn_OxRdtase_N_sf"/>
</dbReference>
<proteinExistence type="predicted"/>
<dbReference type="AlphaFoldDB" id="X1JE63"/>
<dbReference type="Pfam" id="PF02730">
    <property type="entry name" value="AFOR_N"/>
    <property type="match status" value="1"/>
</dbReference>
<name>X1JE63_9ZZZZ</name>
<dbReference type="InterPro" id="IPR013983">
    <property type="entry name" value="Ald_Fedxn_OxRdtase_N"/>
</dbReference>
<gene>
    <name evidence="2" type="ORF">S03H2_67496</name>
</gene>
<evidence type="ECO:0000313" key="2">
    <source>
        <dbReference type="EMBL" id="GAH76629.1"/>
    </source>
</evidence>
<feature type="domain" description="Aldehyde ferredoxin oxidoreductase N-terminal" evidence="1">
    <location>
        <begin position="7"/>
        <end position="154"/>
    </location>
</feature>
<comment type="caution">
    <text evidence="2">The sequence shown here is derived from an EMBL/GenBank/DDBJ whole genome shotgun (WGS) entry which is preliminary data.</text>
</comment>
<reference evidence="2" key="1">
    <citation type="journal article" date="2014" name="Front. Microbiol.">
        <title>High frequency of phylogenetically diverse reductive dehalogenase-homologous genes in deep subseafloor sedimentary metagenomes.</title>
        <authorList>
            <person name="Kawai M."/>
            <person name="Futagami T."/>
            <person name="Toyoda A."/>
            <person name="Takaki Y."/>
            <person name="Nishi S."/>
            <person name="Hori S."/>
            <person name="Arai W."/>
            <person name="Tsubouchi T."/>
            <person name="Morono Y."/>
            <person name="Uchiyama I."/>
            <person name="Ito T."/>
            <person name="Fujiyama A."/>
            <person name="Inagaki F."/>
            <person name="Takami H."/>
        </authorList>
    </citation>
    <scope>NUCLEOTIDE SEQUENCE</scope>
    <source>
        <strain evidence="2">Expedition CK06-06</strain>
    </source>
</reference>
<organism evidence="2">
    <name type="scientific">marine sediment metagenome</name>
    <dbReference type="NCBI Taxonomy" id="412755"/>
    <lineage>
        <taxon>unclassified sequences</taxon>
        <taxon>metagenomes</taxon>
        <taxon>ecological metagenomes</taxon>
    </lineage>
</organism>
<dbReference type="PANTHER" id="PTHR30038">
    <property type="entry name" value="ALDEHYDE FERREDOXIN OXIDOREDUCTASE"/>
    <property type="match status" value="1"/>
</dbReference>
<dbReference type="EMBL" id="BARU01044204">
    <property type="protein sequence ID" value="GAH76629.1"/>
    <property type="molecule type" value="Genomic_DNA"/>
</dbReference>
<feature type="non-terminal residue" evidence="2">
    <location>
        <position position="154"/>
    </location>
</feature>
<dbReference type="PANTHER" id="PTHR30038:SF0">
    <property type="entry name" value="TUNGSTEN-CONTAINING ALDEHYDE FERREDOXIN OXIDOREDUCTASE"/>
    <property type="match status" value="1"/>
</dbReference>
<dbReference type="Gene3D" id="3.60.9.10">
    <property type="entry name" value="Aldehyde ferredoxin oxidoreductase, N-terminal domain"/>
    <property type="match status" value="1"/>
</dbReference>
<dbReference type="SMART" id="SM00790">
    <property type="entry name" value="AFOR_N"/>
    <property type="match status" value="1"/>
</dbReference>
<protein>
    <recommendedName>
        <fullName evidence="1">Aldehyde ferredoxin oxidoreductase N-terminal domain-containing protein</fullName>
    </recommendedName>
</protein>
<evidence type="ECO:0000259" key="1">
    <source>
        <dbReference type="SMART" id="SM00790"/>
    </source>
</evidence>
<dbReference type="GO" id="GO:0016625">
    <property type="term" value="F:oxidoreductase activity, acting on the aldehyde or oxo group of donors, iron-sulfur protein as acceptor"/>
    <property type="evidence" value="ECO:0007669"/>
    <property type="project" value="InterPro"/>
</dbReference>